<feature type="domain" description="Thiamine pyrophosphate enzyme TPP-binding" evidence="5">
    <location>
        <begin position="381"/>
        <end position="527"/>
    </location>
</feature>
<keyword evidence="2 3" id="KW-0786">Thiamine pyrophosphate</keyword>
<dbReference type="InterPro" id="IPR011766">
    <property type="entry name" value="TPP_enzyme_TPP-bd"/>
</dbReference>
<dbReference type="Gene3D" id="3.40.50.1220">
    <property type="entry name" value="TPP-binding domain"/>
    <property type="match status" value="1"/>
</dbReference>
<keyword evidence="8" id="KW-1185">Reference proteome</keyword>
<dbReference type="EMBL" id="VORX01000001">
    <property type="protein sequence ID" value="TXE10556.1"/>
    <property type="molecule type" value="Genomic_DNA"/>
</dbReference>
<dbReference type="GO" id="GO:0003824">
    <property type="term" value="F:catalytic activity"/>
    <property type="evidence" value="ECO:0007669"/>
    <property type="project" value="InterPro"/>
</dbReference>
<dbReference type="RefSeq" id="WP_146888785.1">
    <property type="nucleotide sequence ID" value="NZ_VORX01000001.1"/>
</dbReference>
<dbReference type="Proteomes" id="UP000321734">
    <property type="component" value="Unassembled WGS sequence"/>
</dbReference>
<evidence type="ECO:0000313" key="8">
    <source>
        <dbReference type="Proteomes" id="UP000321734"/>
    </source>
</evidence>
<evidence type="ECO:0000259" key="5">
    <source>
        <dbReference type="Pfam" id="PF02775"/>
    </source>
</evidence>
<proteinExistence type="inferred from homology"/>
<organism evidence="7 8">
    <name type="scientific">Gelidibacter salicanalis</name>
    <dbReference type="NCBI Taxonomy" id="291193"/>
    <lineage>
        <taxon>Bacteria</taxon>
        <taxon>Pseudomonadati</taxon>
        <taxon>Bacteroidota</taxon>
        <taxon>Flavobacteriia</taxon>
        <taxon>Flavobacteriales</taxon>
        <taxon>Flavobacteriaceae</taxon>
        <taxon>Gelidibacter</taxon>
    </lineage>
</organism>
<comment type="similarity">
    <text evidence="1 3">Belongs to the TPP enzyme family.</text>
</comment>
<dbReference type="InterPro" id="IPR029061">
    <property type="entry name" value="THDP-binding"/>
</dbReference>
<protein>
    <submittedName>
        <fullName evidence="7">Ubiquinone-dependent pyruvate dehydrogenase</fullName>
    </submittedName>
</protein>
<dbReference type="Pfam" id="PF02775">
    <property type="entry name" value="TPP_enzyme_C"/>
    <property type="match status" value="1"/>
</dbReference>
<evidence type="ECO:0000256" key="1">
    <source>
        <dbReference type="ARBA" id="ARBA00007812"/>
    </source>
</evidence>
<keyword evidence="7" id="KW-0830">Ubiquinone</keyword>
<dbReference type="Pfam" id="PF00205">
    <property type="entry name" value="TPP_enzyme_M"/>
    <property type="match status" value="1"/>
</dbReference>
<dbReference type="PANTHER" id="PTHR42981:SF2">
    <property type="entry name" value="PYRUVATE DEHYDROGENASE [UBIQUINONE]"/>
    <property type="match status" value="1"/>
</dbReference>
<dbReference type="PANTHER" id="PTHR42981">
    <property type="entry name" value="PYRUVATE DEHYDROGENASE [UBIQUINONE]"/>
    <property type="match status" value="1"/>
</dbReference>
<comment type="caution">
    <text evidence="7">The sequence shown here is derived from an EMBL/GenBank/DDBJ whole genome shotgun (WGS) entry which is preliminary data.</text>
</comment>
<evidence type="ECO:0000259" key="6">
    <source>
        <dbReference type="Pfam" id="PF02776"/>
    </source>
</evidence>
<dbReference type="InterPro" id="IPR012000">
    <property type="entry name" value="Thiamin_PyroP_enz_cen_dom"/>
</dbReference>
<dbReference type="InterPro" id="IPR012001">
    <property type="entry name" value="Thiamin_PyroP_enz_TPP-bd_dom"/>
</dbReference>
<dbReference type="InterPro" id="IPR047212">
    <property type="entry name" value="TPP_POXB-like"/>
</dbReference>
<dbReference type="GO" id="GO:0019752">
    <property type="term" value="P:carboxylic acid metabolic process"/>
    <property type="evidence" value="ECO:0007669"/>
    <property type="project" value="UniProtKB-ARBA"/>
</dbReference>
<accession>A0A5C7AP42</accession>
<name>A0A5C7AP42_9FLAO</name>
<evidence type="ECO:0000259" key="4">
    <source>
        <dbReference type="Pfam" id="PF00205"/>
    </source>
</evidence>
<dbReference type="Pfam" id="PF02776">
    <property type="entry name" value="TPP_enzyme_N"/>
    <property type="match status" value="1"/>
</dbReference>
<dbReference type="InterPro" id="IPR047210">
    <property type="entry name" value="TPP_PYR_POXB-like"/>
</dbReference>
<reference evidence="7 8" key="1">
    <citation type="submission" date="2019-08" db="EMBL/GenBank/DDBJ databases">
        <title>Genome sequence of Gelidibacter salicanalis IC162T.</title>
        <authorList>
            <person name="Bowman J.P."/>
        </authorList>
    </citation>
    <scope>NUCLEOTIDE SEQUENCE [LARGE SCALE GENOMIC DNA]</scope>
    <source>
        <strain evidence="7 8">IC162</strain>
    </source>
</reference>
<dbReference type="SUPFAM" id="SSF52467">
    <property type="entry name" value="DHS-like NAD/FAD-binding domain"/>
    <property type="match status" value="1"/>
</dbReference>
<sequence>MAKTVADLLVENLVNAGVKRLYAVTGDSLNPINDAVRRDGRLEWIHVRHEEAGAYAASMDAELDGIGCCMGSSGPGHVHLINGLYDANKSGNPVIAIATTINTDKMGVDNFQETNVVKLFDDCSTYCVMASTPQQAAQAFQTAIQHAIEKKGVAVVGLPGDVSEAEAEDIPTSHTNYYTKSRMIPANAELAELTEVINSHEKVMLFCGYGCKDAQQEAMQLSEKLNAPMGYSFRGKIFFDKISNPYAIGLNGLLGSKSGFKAMHEADLVILLGTDFPYTAFLPEKNTIIQIDHKPERIGRRAKVDYGYAGSIKDTLEALLPLLEAKSDDAFLKNMRKLHDDQEEKYRSYVDEKSKDKFIHPEFVASVIDEIASDDAIFTVDTGMSAVWAARYIKGKRNRYLTGSFNHGSMANAMPMAIGAGLSRPDRQVIALCGDGGISMLLGDLMTISQYNIPVKIIIFNNRSLGMVKLEMQVAGYPEWQTEMKNPDFAKVAEAMDIKAWNVDACENVKDTIQQALAHNGPALVNIFTDPDALAMPPKLEFDQVKGFATTMGKLMLNGQAADVIDKAKSNFKYLKELF</sequence>
<dbReference type="InterPro" id="IPR000399">
    <property type="entry name" value="TPP-bd_CS"/>
</dbReference>
<dbReference type="Gene3D" id="3.40.50.970">
    <property type="match status" value="2"/>
</dbReference>
<dbReference type="OrthoDB" id="4494979at2"/>
<dbReference type="SUPFAM" id="SSF52518">
    <property type="entry name" value="Thiamin diphosphate-binding fold (THDP-binding)"/>
    <property type="match status" value="2"/>
</dbReference>
<evidence type="ECO:0000256" key="3">
    <source>
        <dbReference type="RuleBase" id="RU362132"/>
    </source>
</evidence>
<dbReference type="GO" id="GO:0030976">
    <property type="term" value="F:thiamine pyrophosphate binding"/>
    <property type="evidence" value="ECO:0007669"/>
    <property type="project" value="InterPro"/>
</dbReference>
<gene>
    <name evidence="7" type="ORF">ES711_01220</name>
</gene>
<dbReference type="GO" id="GO:0000287">
    <property type="term" value="F:magnesium ion binding"/>
    <property type="evidence" value="ECO:0007669"/>
    <property type="project" value="InterPro"/>
</dbReference>
<evidence type="ECO:0000256" key="2">
    <source>
        <dbReference type="ARBA" id="ARBA00023052"/>
    </source>
</evidence>
<keyword evidence="7" id="KW-0670">Pyruvate</keyword>
<dbReference type="AlphaFoldDB" id="A0A5C7AP42"/>
<dbReference type="InterPro" id="IPR047211">
    <property type="entry name" value="POXB-like"/>
</dbReference>
<dbReference type="CDD" id="cd07039">
    <property type="entry name" value="TPP_PYR_POX"/>
    <property type="match status" value="1"/>
</dbReference>
<dbReference type="PROSITE" id="PS00187">
    <property type="entry name" value="TPP_ENZYMES"/>
    <property type="match status" value="1"/>
</dbReference>
<feature type="domain" description="Thiamine pyrophosphate enzyme N-terminal TPP-binding" evidence="6">
    <location>
        <begin position="4"/>
        <end position="116"/>
    </location>
</feature>
<evidence type="ECO:0000313" key="7">
    <source>
        <dbReference type="EMBL" id="TXE10556.1"/>
    </source>
</evidence>
<dbReference type="CDD" id="cd02014">
    <property type="entry name" value="TPP_POX"/>
    <property type="match status" value="1"/>
</dbReference>
<feature type="domain" description="Thiamine pyrophosphate enzyme central" evidence="4">
    <location>
        <begin position="191"/>
        <end position="319"/>
    </location>
</feature>
<dbReference type="InterPro" id="IPR029035">
    <property type="entry name" value="DHS-like_NAD/FAD-binding_dom"/>
</dbReference>